<dbReference type="Proteomes" id="UP000198211">
    <property type="component" value="Unassembled WGS sequence"/>
</dbReference>
<evidence type="ECO:0000313" key="3">
    <source>
        <dbReference type="Proteomes" id="UP000198211"/>
    </source>
</evidence>
<dbReference type="PANTHER" id="PTHR40866">
    <property type="entry name" value="BED-TYPE DOMAIN-CONTAINING PROTEIN"/>
    <property type="match status" value="1"/>
</dbReference>
<feature type="compositionally biased region" description="Polar residues" evidence="1">
    <location>
        <begin position="187"/>
        <end position="196"/>
    </location>
</feature>
<evidence type="ECO:0000256" key="1">
    <source>
        <dbReference type="SAM" id="MobiDB-lite"/>
    </source>
</evidence>
<dbReference type="OrthoDB" id="6599594at2759"/>
<dbReference type="PANTHER" id="PTHR40866:SF1">
    <property type="entry name" value="BED-TYPE DOMAIN-CONTAINING PROTEIN"/>
    <property type="match status" value="1"/>
</dbReference>
<sequence length="323" mass="36370">MISSEAVKIAFAPGFLDLLTVIPQHKIGGPGIRCVTRKNQARSKQDKFWRYYKKTWLTKYKPQDWNVHGIDKPLFSRTNNPLERFNREINAAVSSPHPSLPRFVSAIDSASTRYVQRLENTSKLWSAKRRRRSPESCHLPDDVELSSDEEDADENGEDGETGYDQIKSAPSSQVCGMTSGIGRESSTKGSHSNATRRSGPVMRFWSLSHHSPIISVSEGTRRSEATLTDDELAALVTFKRVTEAVVVLEQPPADKDGFAKRTLKRRKVDAKMVTYVLLSAILPTSNMVGRLFRIACSLLRHERHRLSPMTLEMVLILKVNSSY</sequence>
<feature type="compositionally biased region" description="Acidic residues" evidence="1">
    <location>
        <begin position="142"/>
        <end position="161"/>
    </location>
</feature>
<keyword evidence="3" id="KW-1185">Reference proteome</keyword>
<feature type="region of interest" description="Disordered" evidence="1">
    <location>
        <begin position="126"/>
        <end position="197"/>
    </location>
</feature>
<name>A0A225WI41_9STRA</name>
<protein>
    <submittedName>
        <fullName evidence="2">Uncharacterized protein</fullName>
    </submittedName>
</protein>
<proteinExistence type="predicted"/>
<evidence type="ECO:0000313" key="2">
    <source>
        <dbReference type="EMBL" id="OWZ16667.1"/>
    </source>
</evidence>
<organism evidence="2 3">
    <name type="scientific">Phytophthora megakarya</name>
    <dbReference type="NCBI Taxonomy" id="4795"/>
    <lineage>
        <taxon>Eukaryota</taxon>
        <taxon>Sar</taxon>
        <taxon>Stramenopiles</taxon>
        <taxon>Oomycota</taxon>
        <taxon>Peronosporomycetes</taxon>
        <taxon>Peronosporales</taxon>
        <taxon>Peronosporaceae</taxon>
        <taxon>Phytophthora</taxon>
    </lineage>
</organism>
<reference evidence="3" key="1">
    <citation type="submission" date="2017-03" db="EMBL/GenBank/DDBJ databases">
        <title>Phytopthora megakarya and P. palmivora, two closely related causual agents of cacao black pod achieved similar genome size and gene model numbers by different mechanisms.</title>
        <authorList>
            <person name="Ali S."/>
            <person name="Shao J."/>
            <person name="Larry D.J."/>
            <person name="Kronmiller B."/>
            <person name="Shen D."/>
            <person name="Strem M.D."/>
            <person name="Melnick R.L."/>
            <person name="Guiltinan M.J."/>
            <person name="Tyler B.M."/>
            <person name="Meinhardt L.W."/>
            <person name="Bailey B.A."/>
        </authorList>
    </citation>
    <scope>NUCLEOTIDE SEQUENCE [LARGE SCALE GENOMIC DNA]</scope>
    <source>
        <strain evidence="3">zdho120</strain>
    </source>
</reference>
<dbReference type="EMBL" id="NBNE01000890">
    <property type="protein sequence ID" value="OWZ16667.1"/>
    <property type="molecule type" value="Genomic_DNA"/>
</dbReference>
<dbReference type="AlphaFoldDB" id="A0A225WI41"/>
<accession>A0A225WI41</accession>
<comment type="caution">
    <text evidence="2">The sequence shown here is derived from an EMBL/GenBank/DDBJ whole genome shotgun (WGS) entry which is preliminary data.</text>
</comment>
<gene>
    <name evidence="2" type="ORF">PHMEG_0009504</name>
</gene>